<evidence type="ECO:0000256" key="3">
    <source>
        <dbReference type="ARBA" id="ARBA00022917"/>
    </source>
</evidence>
<dbReference type="InterPro" id="IPR014038">
    <property type="entry name" value="EF1B_bsu/dsu_GNE"/>
</dbReference>
<dbReference type="GO" id="GO:0005853">
    <property type="term" value="C:eukaryotic translation elongation factor 1 complex"/>
    <property type="evidence" value="ECO:0007669"/>
    <property type="project" value="InterPro"/>
</dbReference>
<dbReference type="Proteomes" id="UP000076744">
    <property type="component" value="Unassembled WGS sequence"/>
</dbReference>
<dbReference type="PANTHER" id="PTHR11595">
    <property type="entry name" value="EF-HAND AND COILED-COIL DOMAIN-CONTAINING FAMILY MEMBER"/>
    <property type="match status" value="1"/>
</dbReference>
<dbReference type="GO" id="GO:0003746">
    <property type="term" value="F:translation elongation factor activity"/>
    <property type="evidence" value="ECO:0007669"/>
    <property type="project" value="UniProtKB-KW"/>
</dbReference>
<evidence type="ECO:0000256" key="1">
    <source>
        <dbReference type="ARBA" id="ARBA00007411"/>
    </source>
</evidence>
<evidence type="ECO:0000259" key="4">
    <source>
        <dbReference type="SMART" id="SM00888"/>
    </source>
</evidence>
<evidence type="ECO:0000313" key="5">
    <source>
        <dbReference type="EMBL" id="OAA58144.1"/>
    </source>
</evidence>
<evidence type="ECO:0000313" key="6">
    <source>
        <dbReference type="Proteomes" id="UP000076744"/>
    </source>
</evidence>
<dbReference type="GO" id="GO:0005085">
    <property type="term" value="F:guanyl-nucleotide exchange factor activity"/>
    <property type="evidence" value="ECO:0007669"/>
    <property type="project" value="TreeGrafter"/>
</dbReference>
<feature type="domain" description="Translation elongation factor EF1B beta/delta subunit guanine nucleotide exchange" evidence="4">
    <location>
        <begin position="109"/>
        <end position="195"/>
    </location>
</feature>
<dbReference type="STRING" id="1081104.A0A167R006"/>
<dbReference type="FunFam" id="3.30.70.60:FF:000001">
    <property type="entry name" value="Elongation factor 1-beta 1 like"/>
    <property type="match status" value="1"/>
</dbReference>
<dbReference type="InterPro" id="IPR014717">
    <property type="entry name" value="Transl_elong_EF1B/ribsomal_bS6"/>
</dbReference>
<keyword evidence="3" id="KW-0648">Protein biosynthesis</keyword>
<comment type="similarity">
    <text evidence="1">Belongs to the EF-1-beta/EF-1-delta family.</text>
</comment>
<evidence type="ECO:0000256" key="2">
    <source>
        <dbReference type="ARBA" id="ARBA00022768"/>
    </source>
</evidence>
<keyword evidence="5" id="KW-0687">Ribonucleoprotein</keyword>
<dbReference type="Gene3D" id="1.20.1050.130">
    <property type="match status" value="1"/>
</dbReference>
<dbReference type="RefSeq" id="XP_018702327.1">
    <property type="nucleotide sequence ID" value="XM_018850287.1"/>
</dbReference>
<dbReference type="Gene3D" id="3.30.70.60">
    <property type="match status" value="1"/>
</dbReference>
<dbReference type="PANTHER" id="PTHR11595:SF21">
    <property type="entry name" value="ELONGATION FACTOR 1-BETA"/>
    <property type="match status" value="1"/>
</dbReference>
<dbReference type="SUPFAM" id="SSF47616">
    <property type="entry name" value="GST C-terminal domain-like"/>
    <property type="match status" value="1"/>
</dbReference>
<name>A0A167R006_CORFA</name>
<sequence length="195" mass="22145">MGFSDLYTHEGLDELNTWLANRSFIDGYWMTQADAAVCRQLIDPPDAVKYPHARRWFNTADSHFPVFYKLPGDPAKPYTAYGPGAAEAEANRLAEDRKRRAARPSATAKSKLLLEVIPWEEEVDLALMEGAVRSIERDGLAWGTSEFLPARHGKKKLHINLVVEDETVNLAELERDIQLFENYVKQTDILTTKKL</sequence>
<dbReference type="CDD" id="cd00292">
    <property type="entry name" value="EF1B"/>
    <property type="match status" value="1"/>
</dbReference>
<dbReference type="InterPro" id="IPR036219">
    <property type="entry name" value="eEF-1beta-like_sf"/>
</dbReference>
<dbReference type="InterPro" id="IPR049720">
    <property type="entry name" value="EF1B_bsu/dsu"/>
</dbReference>
<dbReference type="SUPFAM" id="SSF54984">
    <property type="entry name" value="eEF-1beta-like"/>
    <property type="match status" value="1"/>
</dbReference>
<keyword evidence="6" id="KW-1185">Reference proteome</keyword>
<dbReference type="Pfam" id="PF00736">
    <property type="entry name" value="EF1_GNE"/>
    <property type="match status" value="1"/>
</dbReference>
<dbReference type="GeneID" id="30022975"/>
<dbReference type="OrthoDB" id="331763at2759"/>
<dbReference type="GO" id="GO:0005829">
    <property type="term" value="C:cytosol"/>
    <property type="evidence" value="ECO:0007669"/>
    <property type="project" value="TreeGrafter"/>
</dbReference>
<accession>A0A167R006</accession>
<dbReference type="GO" id="GO:0005840">
    <property type="term" value="C:ribosome"/>
    <property type="evidence" value="ECO:0007669"/>
    <property type="project" value="UniProtKB-KW"/>
</dbReference>
<dbReference type="EMBL" id="AZHB01000018">
    <property type="protein sequence ID" value="OAA58144.1"/>
    <property type="molecule type" value="Genomic_DNA"/>
</dbReference>
<organism evidence="5 6">
    <name type="scientific">Cordyceps fumosorosea (strain ARSEF 2679)</name>
    <name type="common">Isaria fumosorosea</name>
    <dbReference type="NCBI Taxonomy" id="1081104"/>
    <lineage>
        <taxon>Eukaryota</taxon>
        <taxon>Fungi</taxon>
        <taxon>Dikarya</taxon>
        <taxon>Ascomycota</taxon>
        <taxon>Pezizomycotina</taxon>
        <taxon>Sordariomycetes</taxon>
        <taxon>Hypocreomycetidae</taxon>
        <taxon>Hypocreales</taxon>
        <taxon>Cordycipitaceae</taxon>
        <taxon>Cordyceps</taxon>
    </lineage>
</organism>
<comment type="caution">
    <text evidence="5">The sequence shown here is derived from an EMBL/GenBank/DDBJ whole genome shotgun (WGS) entry which is preliminary data.</text>
</comment>
<gene>
    <name evidence="5" type="ORF">ISF_06683</name>
</gene>
<protein>
    <submittedName>
        <fullName evidence="5">Translation elongation factor EF1B/ribosomal protein S6</fullName>
    </submittedName>
</protein>
<keyword evidence="2 5" id="KW-0251">Elongation factor</keyword>
<keyword evidence="5" id="KW-0689">Ribosomal protein</keyword>
<proteinExistence type="inferred from homology"/>
<reference evidence="5 6" key="1">
    <citation type="journal article" date="2016" name="Genome Biol. Evol.">
        <title>Divergent and convergent evolution of fungal pathogenicity.</title>
        <authorList>
            <person name="Shang Y."/>
            <person name="Xiao G."/>
            <person name="Zheng P."/>
            <person name="Cen K."/>
            <person name="Zhan S."/>
            <person name="Wang C."/>
        </authorList>
    </citation>
    <scope>NUCLEOTIDE SEQUENCE [LARGE SCALE GENOMIC DNA]</scope>
    <source>
        <strain evidence="5 6">ARSEF 2679</strain>
    </source>
</reference>
<dbReference type="SMART" id="SM00888">
    <property type="entry name" value="EF1_GNE"/>
    <property type="match status" value="1"/>
</dbReference>
<dbReference type="AlphaFoldDB" id="A0A167R006"/>
<dbReference type="InterPro" id="IPR036282">
    <property type="entry name" value="Glutathione-S-Trfase_C_sf"/>
</dbReference>